<feature type="compositionally biased region" description="Low complexity" evidence="1">
    <location>
        <begin position="302"/>
        <end position="311"/>
    </location>
</feature>
<feature type="compositionally biased region" description="Acidic residues" evidence="1">
    <location>
        <begin position="242"/>
        <end position="255"/>
    </location>
</feature>
<dbReference type="NCBIfam" id="NF040712">
    <property type="entry name" value="SepH"/>
    <property type="match status" value="1"/>
</dbReference>
<evidence type="ECO:0000313" key="4">
    <source>
        <dbReference type="Proteomes" id="UP001596527"/>
    </source>
</evidence>
<feature type="region of interest" description="Disordered" evidence="1">
    <location>
        <begin position="38"/>
        <end position="57"/>
    </location>
</feature>
<keyword evidence="4" id="KW-1185">Reference proteome</keyword>
<accession>A0ABW2SKC7</accession>
<organism evidence="3 4">
    <name type="scientific">Schaalia naturae</name>
    <dbReference type="NCBI Taxonomy" id="635203"/>
    <lineage>
        <taxon>Bacteria</taxon>
        <taxon>Bacillati</taxon>
        <taxon>Actinomycetota</taxon>
        <taxon>Actinomycetes</taxon>
        <taxon>Actinomycetales</taxon>
        <taxon>Actinomycetaceae</taxon>
        <taxon>Schaalia</taxon>
    </lineage>
</organism>
<feature type="region of interest" description="Disordered" evidence="1">
    <location>
        <begin position="239"/>
        <end position="385"/>
    </location>
</feature>
<name>A0ABW2SKC7_9ACTO</name>
<feature type="compositionally biased region" description="Basic residues" evidence="1">
    <location>
        <begin position="362"/>
        <end position="371"/>
    </location>
</feature>
<sequence length="385" mass="41591">MIELDLLGIGADGESLVLTDADGERYVVPITDELRGAVRRDRPRSRPQDAPERALRPRDIQALLRSGLDPDDIAGQYDVDVEHVRRFEAPIVAEREWVLSRARGSHVGGDPDAPEMGDLVVDRLAARGVDPGSLAWSARRGEDGPWEIALTFVQGAAEHAAHWTFSPSGTLVEALDQEARWLTETVTQAPTSSIFTPLPTRDVPDAIDLSAEEADLRVREALLDQLNAARGHRQEIDADLAGSEEEPDETSDDAPADAPDVGARRGTEHPAPAPLGRGNGQGESISARIYSLAHARARGTDEPAAAPGPSGEPRRADAETRSSRPAPKEPADPSHEAAETLPGLEAPAEDVDTERGDAPGRREKRRTRRRSVPSWDEIVFGSRSN</sequence>
<comment type="caution">
    <text evidence="3">The sequence shown here is derived from an EMBL/GenBank/DDBJ whole genome shotgun (WGS) entry which is preliminary data.</text>
</comment>
<evidence type="ECO:0000256" key="1">
    <source>
        <dbReference type="SAM" id="MobiDB-lite"/>
    </source>
</evidence>
<feature type="compositionally biased region" description="Basic and acidic residues" evidence="1">
    <location>
        <begin position="312"/>
        <end position="338"/>
    </location>
</feature>
<protein>
    <submittedName>
        <fullName evidence="3">Septation protein SepH</fullName>
    </submittedName>
</protein>
<gene>
    <name evidence="3" type="primary">sepH</name>
    <name evidence="3" type="ORF">ACFQWG_03655</name>
</gene>
<dbReference type="Proteomes" id="UP001596527">
    <property type="component" value="Unassembled WGS sequence"/>
</dbReference>
<feature type="domain" description="DUF3071" evidence="2">
    <location>
        <begin position="1"/>
        <end position="165"/>
    </location>
</feature>
<reference evidence="4" key="1">
    <citation type="journal article" date="2019" name="Int. J. Syst. Evol. Microbiol.">
        <title>The Global Catalogue of Microorganisms (GCM) 10K type strain sequencing project: providing services to taxonomists for standard genome sequencing and annotation.</title>
        <authorList>
            <consortium name="The Broad Institute Genomics Platform"/>
            <consortium name="The Broad Institute Genome Sequencing Center for Infectious Disease"/>
            <person name="Wu L."/>
            <person name="Ma J."/>
        </authorList>
    </citation>
    <scope>NUCLEOTIDE SEQUENCE [LARGE SCALE GENOMIC DNA]</scope>
    <source>
        <strain evidence="4">CCUG 56698</strain>
    </source>
</reference>
<dbReference type="InterPro" id="IPR021421">
    <property type="entry name" value="DUF3071"/>
</dbReference>
<evidence type="ECO:0000313" key="3">
    <source>
        <dbReference type="EMBL" id="MFC7580320.1"/>
    </source>
</evidence>
<dbReference type="InterPro" id="IPR047682">
    <property type="entry name" value="SepH-like"/>
</dbReference>
<dbReference type="EMBL" id="JBHTEF010000001">
    <property type="protein sequence ID" value="MFC7580320.1"/>
    <property type="molecule type" value="Genomic_DNA"/>
</dbReference>
<proteinExistence type="predicted"/>
<dbReference type="Pfam" id="PF11268">
    <property type="entry name" value="DUF3071"/>
    <property type="match status" value="1"/>
</dbReference>
<evidence type="ECO:0000259" key="2">
    <source>
        <dbReference type="Pfam" id="PF11268"/>
    </source>
</evidence>
<dbReference type="RefSeq" id="WP_380972212.1">
    <property type="nucleotide sequence ID" value="NZ_JBHTEF010000001.1"/>
</dbReference>